<name>A0ABV2BP88_9GAMM</name>
<dbReference type="Pfam" id="PF13511">
    <property type="entry name" value="DUF4124"/>
    <property type="match status" value="1"/>
</dbReference>
<organism evidence="2 3">
    <name type="scientific">Aliikangiella maris</name>
    <dbReference type="NCBI Taxonomy" id="3162458"/>
    <lineage>
        <taxon>Bacteria</taxon>
        <taxon>Pseudomonadati</taxon>
        <taxon>Pseudomonadota</taxon>
        <taxon>Gammaproteobacteria</taxon>
        <taxon>Oceanospirillales</taxon>
        <taxon>Pleioneaceae</taxon>
        <taxon>Aliikangiella</taxon>
    </lineage>
</organism>
<evidence type="ECO:0000259" key="1">
    <source>
        <dbReference type="Pfam" id="PF13511"/>
    </source>
</evidence>
<proteinExistence type="predicted"/>
<gene>
    <name evidence="2" type="ORF">ABVT43_01135</name>
</gene>
<dbReference type="InterPro" id="IPR025392">
    <property type="entry name" value="DUF4124"/>
</dbReference>
<evidence type="ECO:0000313" key="3">
    <source>
        <dbReference type="Proteomes" id="UP001548189"/>
    </source>
</evidence>
<sequence length="119" mass="13582">MFIVIIGALQIFGGRDFGQITLAWDKYASNGTLSSFIDDVVIIFKGDKIKESVFPHSRYAKKVVYRWTDANGEVHVSERMPTNVKDYEEIQLGDMEFQIQESMGDDITVKKANKKKDDN</sequence>
<comment type="caution">
    <text evidence="2">The sequence shown here is derived from an EMBL/GenBank/DDBJ whole genome shotgun (WGS) entry which is preliminary data.</text>
</comment>
<reference evidence="2 3" key="1">
    <citation type="submission" date="2024-06" db="EMBL/GenBank/DDBJ databases">
        <authorList>
            <person name="Li F."/>
        </authorList>
    </citation>
    <scope>NUCLEOTIDE SEQUENCE [LARGE SCALE GENOMIC DNA]</scope>
    <source>
        <strain evidence="2 3">GXAS 311</strain>
    </source>
</reference>
<evidence type="ECO:0000313" key="2">
    <source>
        <dbReference type="EMBL" id="MET1253719.1"/>
    </source>
</evidence>
<feature type="domain" description="DUF4124" evidence="1">
    <location>
        <begin position="63"/>
        <end position="92"/>
    </location>
</feature>
<dbReference type="RefSeq" id="WP_353873261.1">
    <property type="nucleotide sequence ID" value="NZ_JBEVCJ010000001.1"/>
</dbReference>
<protein>
    <submittedName>
        <fullName evidence="2">DUF4124 domain-containing protein</fullName>
    </submittedName>
</protein>
<dbReference type="EMBL" id="JBEVCJ010000001">
    <property type="protein sequence ID" value="MET1253719.1"/>
    <property type="molecule type" value="Genomic_DNA"/>
</dbReference>
<accession>A0ABV2BP88</accession>
<keyword evidence="3" id="KW-1185">Reference proteome</keyword>
<dbReference type="Proteomes" id="UP001548189">
    <property type="component" value="Unassembled WGS sequence"/>
</dbReference>